<comment type="caution">
    <text evidence="6">The sequence shown here is derived from an EMBL/GenBank/DDBJ whole genome shotgun (WGS) entry which is preliminary data.</text>
</comment>
<accession>A0A542DY12</accession>
<dbReference type="RefSeq" id="WP_141847342.1">
    <property type="nucleotide sequence ID" value="NZ_BAAAPR010000013.1"/>
</dbReference>
<comment type="similarity">
    <text evidence="2">Belongs to the 3-hydroxyacyl-CoA dehydrogenase family.</text>
</comment>
<proteinExistence type="inferred from homology"/>
<dbReference type="Proteomes" id="UP000317893">
    <property type="component" value="Unassembled WGS sequence"/>
</dbReference>
<protein>
    <submittedName>
        <fullName evidence="6">3-hydroxyacyl-CoA dehydrogenase</fullName>
    </submittedName>
</protein>
<dbReference type="GO" id="GO:0050104">
    <property type="term" value="F:L-gulonate 3-dehydrogenase activity"/>
    <property type="evidence" value="ECO:0007669"/>
    <property type="project" value="TreeGrafter"/>
</dbReference>
<name>A0A542DY12_9MICO</name>
<keyword evidence="7" id="KW-1185">Reference proteome</keyword>
<dbReference type="Pfam" id="PF00725">
    <property type="entry name" value="3HCDH"/>
    <property type="match status" value="1"/>
</dbReference>
<evidence type="ECO:0000256" key="3">
    <source>
        <dbReference type="ARBA" id="ARBA00023002"/>
    </source>
</evidence>
<comment type="pathway">
    <text evidence="1">Lipid metabolism; butanoate metabolism.</text>
</comment>
<evidence type="ECO:0000313" key="7">
    <source>
        <dbReference type="Proteomes" id="UP000317893"/>
    </source>
</evidence>
<dbReference type="GO" id="GO:0006631">
    <property type="term" value="P:fatty acid metabolic process"/>
    <property type="evidence" value="ECO:0007669"/>
    <property type="project" value="InterPro"/>
</dbReference>
<dbReference type="InterPro" id="IPR006108">
    <property type="entry name" value="3HC_DH_C"/>
</dbReference>
<evidence type="ECO:0000259" key="5">
    <source>
        <dbReference type="Pfam" id="PF02737"/>
    </source>
</evidence>
<dbReference type="InterPro" id="IPR013328">
    <property type="entry name" value="6PGD_dom2"/>
</dbReference>
<keyword evidence="3" id="KW-0560">Oxidoreductase</keyword>
<dbReference type="AlphaFoldDB" id="A0A542DY12"/>
<dbReference type="EMBL" id="VFMN01000001">
    <property type="protein sequence ID" value="TQJ07966.1"/>
    <property type="molecule type" value="Genomic_DNA"/>
</dbReference>
<dbReference type="Pfam" id="PF02737">
    <property type="entry name" value="3HCDH_N"/>
    <property type="match status" value="1"/>
</dbReference>
<dbReference type="OrthoDB" id="9771883at2"/>
<dbReference type="SUPFAM" id="SSF48179">
    <property type="entry name" value="6-phosphogluconate dehydrogenase C-terminal domain-like"/>
    <property type="match status" value="1"/>
</dbReference>
<dbReference type="SUPFAM" id="SSF51735">
    <property type="entry name" value="NAD(P)-binding Rossmann-fold domains"/>
    <property type="match status" value="1"/>
</dbReference>
<dbReference type="GO" id="GO:0070403">
    <property type="term" value="F:NAD+ binding"/>
    <property type="evidence" value="ECO:0007669"/>
    <property type="project" value="InterPro"/>
</dbReference>
<dbReference type="InterPro" id="IPR006176">
    <property type="entry name" value="3-OHacyl-CoA_DH_NAD-bd"/>
</dbReference>
<dbReference type="PROSITE" id="PS00067">
    <property type="entry name" value="3HCDH"/>
    <property type="match status" value="1"/>
</dbReference>
<reference evidence="6 7" key="1">
    <citation type="submission" date="2019-06" db="EMBL/GenBank/DDBJ databases">
        <title>Sequencing the genomes of 1000 actinobacteria strains.</title>
        <authorList>
            <person name="Klenk H.-P."/>
        </authorList>
    </citation>
    <scope>NUCLEOTIDE SEQUENCE [LARGE SCALE GENOMIC DNA]</scope>
    <source>
        <strain evidence="6 7">DSM 18607</strain>
    </source>
</reference>
<gene>
    <name evidence="6" type="ORF">FB458_1038</name>
</gene>
<dbReference type="InterPro" id="IPR006180">
    <property type="entry name" value="3-OHacyl-CoA_DH_CS"/>
</dbReference>
<dbReference type="Gene3D" id="1.10.1040.10">
    <property type="entry name" value="N-(1-d-carboxylethyl)-l-norvaline Dehydrogenase, domain 2"/>
    <property type="match status" value="1"/>
</dbReference>
<organism evidence="6 7">
    <name type="scientific">Lapillicoccus jejuensis</name>
    <dbReference type="NCBI Taxonomy" id="402171"/>
    <lineage>
        <taxon>Bacteria</taxon>
        <taxon>Bacillati</taxon>
        <taxon>Actinomycetota</taxon>
        <taxon>Actinomycetes</taxon>
        <taxon>Micrococcales</taxon>
        <taxon>Intrasporangiaceae</taxon>
        <taxon>Lapillicoccus</taxon>
    </lineage>
</organism>
<dbReference type="PANTHER" id="PTHR48075">
    <property type="entry name" value="3-HYDROXYACYL-COA DEHYDROGENASE FAMILY PROTEIN"/>
    <property type="match status" value="1"/>
</dbReference>
<dbReference type="InterPro" id="IPR036291">
    <property type="entry name" value="NAD(P)-bd_dom_sf"/>
</dbReference>
<dbReference type="Gene3D" id="3.40.50.720">
    <property type="entry name" value="NAD(P)-binding Rossmann-like Domain"/>
    <property type="match status" value="1"/>
</dbReference>
<dbReference type="PANTHER" id="PTHR48075:SF1">
    <property type="entry name" value="LAMBDA-CRYSTALLIN HOMOLOG"/>
    <property type="match status" value="1"/>
</dbReference>
<evidence type="ECO:0000313" key="6">
    <source>
        <dbReference type="EMBL" id="TQJ07966.1"/>
    </source>
</evidence>
<evidence type="ECO:0000256" key="1">
    <source>
        <dbReference type="ARBA" id="ARBA00005086"/>
    </source>
</evidence>
<feature type="domain" description="3-hydroxyacyl-CoA dehydrogenase C-terminal" evidence="4">
    <location>
        <begin position="182"/>
        <end position="251"/>
    </location>
</feature>
<dbReference type="InterPro" id="IPR008927">
    <property type="entry name" value="6-PGluconate_DH-like_C_sf"/>
</dbReference>
<evidence type="ECO:0000259" key="4">
    <source>
        <dbReference type="Pfam" id="PF00725"/>
    </source>
</evidence>
<sequence length="323" mass="34426">MSAATRPPVVVVGAGLVGRGWAVVFARAGHEVRLVDTDPAVLTRVPAELAVMWAQVEDRPLPETVTTTTDLAAAVADAVHVQECVLEDPALKARVLGAVDAAAPAGAVIASSTSALVPSSFTAELPGRHRVLVAHPFNPPHLHTAVELVPAPWTDPAAVTATRALLEQAGMDPIELTHEVDGFVANRLQSALIHEAFRLLAEGVVGPGDLDRAVRGALAPRWLTLGVVGTIDLNAPGGLADYVQRYEAMYQRLAERQSDTVDWRAALDAGLLERVEAQLPRADLEARRAWRDAGLAALARFREEDARRRPWPPTDDGEALSTS</sequence>
<feature type="domain" description="3-hydroxyacyl-CoA dehydrogenase NAD binding" evidence="5">
    <location>
        <begin position="9"/>
        <end position="176"/>
    </location>
</feature>
<evidence type="ECO:0000256" key="2">
    <source>
        <dbReference type="ARBA" id="ARBA00009463"/>
    </source>
</evidence>